<name>A0ABU5ZNK3_9BACL</name>
<organism evidence="2 3">
    <name type="scientific">Ferviditalea candida</name>
    <dbReference type="NCBI Taxonomy" id="3108399"/>
    <lineage>
        <taxon>Bacteria</taxon>
        <taxon>Bacillati</taxon>
        <taxon>Bacillota</taxon>
        <taxon>Bacilli</taxon>
        <taxon>Bacillales</taxon>
        <taxon>Paenibacillaceae</taxon>
        <taxon>Ferviditalea</taxon>
    </lineage>
</organism>
<keyword evidence="1" id="KW-0812">Transmembrane</keyword>
<reference evidence="2" key="1">
    <citation type="submission" date="2023-12" db="EMBL/GenBank/DDBJ databases">
        <title>Fervidustalea candida gen. nov., sp. nov., a novel member of the family Paenibacillaceae isolated from a geothermal area.</title>
        <authorList>
            <person name="Li W.-J."/>
            <person name="Jiao J.-Y."/>
            <person name="Chen Y."/>
        </authorList>
    </citation>
    <scope>NUCLEOTIDE SEQUENCE</scope>
    <source>
        <strain evidence="2">SYSU GA230002</strain>
    </source>
</reference>
<dbReference type="Proteomes" id="UP001310386">
    <property type="component" value="Unassembled WGS sequence"/>
</dbReference>
<comment type="caution">
    <text evidence="2">The sequence shown here is derived from an EMBL/GenBank/DDBJ whole genome shotgun (WGS) entry which is preliminary data.</text>
</comment>
<evidence type="ECO:0000313" key="3">
    <source>
        <dbReference type="Proteomes" id="UP001310386"/>
    </source>
</evidence>
<accession>A0ABU5ZNK3</accession>
<feature type="transmembrane region" description="Helical" evidence="1">
    <location>
        <begin position="99"/>
        <end position="120"/>
    </location>
</feature>
<dbReference type="EMBL" id="JAYJLD010000091">
    <property type="protein sequence ID" value="MEB3104089.1"/>
    <property type="molecule type" value="Genomic_DNA"/>
</dbReference>
<feature type="transmembrane region" description="Helical" evidence="1">
    <location>
        <begin position="66"/>
        <end position="87"/>
    </location>
</feature>
<protein>
    <submittedName>
        <fullName evidence="2">Uncharacterized protein</fullName>
    </submittedName>
</protein>
<sequence>MREFVQIFFINFINDIDNVLILMAIIRKYSFHQKSVILFTVFLLTFSRTVYVGAVDSLTAIPGLRLISGLIMIGLALRLVLFTDFGLKRSRPLSWIRSWIKMSFVLLFTDFTICLDNVIVTAELSSHPITAAFGIFISLMTAFVLLRLLPESVAESGWIQIIAAGLISHIAFLGIVKDPLLADKLIRLDQMLKGTDISKAIQIIAVNIAIIMIIIGILKKNQTKGLSRLAVITDSFYAITLRSRSNELLRLKFLKRTNPFQFL</sequence>
<keyword evidence="3" id="KW-1185">Reference proteome</keyword>
<keyword evidence="1" id="KW-0472">Membrane</keyword>
<feature type="transmembrane region" description="Helical" evidence="1">
    <location>
        <begin position="36"/>
        <end position="54"/>
    </location>
</feature>
<proteinExistence type="predicted"/>
<dbReference type="InterPro" id="IPR005496">
    <property type="entry name" value="Integral_membrane_TerC"/>
</dbReference>
<feature type="transmembrane region" description="Helical" evidence="1">
    <location>
        <begin position="158"/>
        <end position="177"/>
    </location>
</feature>
<feature type="transmembrane region" description="Helical" evidence="1">
    <location>
        <begin position="126"/>
        <end position="146"/>
    </location>
</feature>
<dbReference type="RefSeq" id="WP_371756215.1">
    <property type="nucleotide sequence ID" value="NZ_JAYJLD010000091.1"/>
</dbReference>
<dbReference type="Pfam" id="PF03741">
    <property type="entry name" value="TerC"/>
    <property type="match status" value="1"/>
</dbReference>
<gene>
    <name evidence="2" type="ORF">VF724_20985</name>
</gene>
<keyword evidence="1" id="KW-1133">Transmembrane helix</keyword>
<evidence type="ECO:0000256" key="1">
    <source>
        <dbReference type="SAM" id="Phobius"/>
    </source>
</evidence>
<evidence type="ECO:0000313" key="2">
    <source>
        <dbReference type="EMBL" id="MEB3104089.1"/>
    </source>
</evidence>
<feature type="transmembrane region" description="Helical" evidence="1">
    <location>
        <begin position="197"/>
        <end position="218"/>
    </location>
</feature>